<evidence type="ECO:0000313" key="2">
    <source>
        <dbReference type="EMBL" id="TWJ06304.1"/>
    </source>
</evidence>
<evidence type="ECO:0000259" key="1">
    <source>
        <dbReference type="Pfam" id="PF12697"/>
    </source>
</evidence>
<dbReference type="EMBL" id="VLLL01000013">
    <property type="protein sequence ID" value="TWJ06304.1"/>
    <property type="molecule type" value="Genomic_DNA"/>
</dbReference>
<dbReference type="Pfam" id="PF12697">
    <property type="entry name" value="Abhydrolase_6"/>
    <property type="match status" value="1"/>
</dbReference>
<dbReference type="PANTHER" id="PTHR43689">
    <property type="entry name" value="HYDROLASE"/>
    <property type="match status" value="1"/>
</dbReference>
<dbReference type="SUPFAM" id="SSF53474">
    <property type="entry name" value="alpha/beta-Hydrolases"/>
    <property type="match status" value="1"/>
</dbReference>
<sequence length="288" mass="31382">MNPTDRRSVYRGGDAGDTIRRWCDTRLREWRTDHGTRRVSCEDATVHLTCVGSGPTRVVLVPGTNFNAATSRTIAAALGAHWRTVVVDLPGQPGLSDPHRPRTPHDGWYGRILTAALEAIDARDVVVVGHSLGAAVAASARSDRIAARLLCSPAGITRLRMDPVMLRRSTAWLLAPTWERSRRLLELFTAPGTAPETDTVEWLGLVAKLCRSSLAPPPQPAAVLRACGAAPLIVATGEHDRFLPPRVLEPAVRRRLDTSLRVIPEAGHLLVEERPEEVVAMVAELAER</sequence>
<dbReference type="GO" id="GO:0003824">
    <property type="term" value="F:catalytic activity"/>
    <property type="evidence" value="ECO:0007669"/>
    <property type="project" value="UniProtKB-ARBA"/>
</dbReference>
<proteinExistence type="predicted"/>
<reference evidence="2 3" key="1">
    <citation type="journal article" date="2013" name="Stand. Genomic Sci.">
        <title>Genomic Encyclopedia of Type Strains, Phase I: The one thousand microbial genomes (KMG-I) project.</title>
        <authorList>
            <person name="Kyrpides N.C."/>
            <person name="Woyke T."/>
            <person name="Eisen J.A."/>
            <person name="Garrity G."/>
            <person name="Lilburn T.G."/>
            <person name="Beck B.J."/>
            <person name="Whitman W.B."/>
            <person name="Hugenholtz P."/>
            <person name="Klenk H.P."/>
        </authorList>
    </citation>
    <scope>NUCLEOTIDE SEQUENCE [LARGE SCALE GENOMIC DNA]</scope>
    <source>
        <strain evidence="2 3">DSM 45044</strain>
    </source>
</reference>
<name>A0A562UL06_9ACTN</name>
<dbReference type="PANTHER" id="PTHR43689:SF8">
    <property type="entry name" value="ALPHA_BETA-HYDROLASES SUPERFAMILY PROTEIN"/>
    <property type="match status" value="1"/>
</dbReference>
<dbReference type="InterPro" id="IPR000073">
    <property type="entry name" value="AB_hydrolase_1"/>
</dbReference>
<dbReference type="Gene3D" id="3.40.50.1820">
    <property type="entry name" value="alpha/beta hydrolase"/>
    <property type="match status" value="1"/>
</dbReference>
<dbReference type="InterPro" id="IPR029058">
    <property type="entry name" value="AB_hydrolase_fold"/>
</dbReference>
<protein>
    <submittedName>
        <fullName evidence="2">Pimeloyl-ACP methyl ester carboxylesterase</fullName>
    </submittedName>
</protein>
<gene>
    <name evidence="2" type="ORF">LX16_5268</name>
</gene>
<comment type="caution">
    <text evidence="2">The sequence shown here is derived from an EMBL/GenBank/DDBJ whole genome shotgun (WGS) entry which is preliminary data.</text>
</comment>
<dbReference type="OrthoDB" id="5513277at2"/>
<dbReference type="AlphaFoldDB" id="A0A562UL06"/>
<evidence type="ECO:0000313" key="3">
    <source>
        <dbReference type="Proteomes" id="UP000321617"/>
    </source>
</evidence>
<keyword evidence="3" id="KW-1185">Reference proteome</keyword>
<feature type="domain" description="AB hydrolase-1" evidence="1">
    <location>
        <begin position="58"/>
        <end position="280"/>
    </location>
</feature>
<dbReference type="Proteomes" id="UP000321617">
    <property type="component" value="Unassembled WGS sequence"/>
</dbReference>
<accession>A0A562UL06</accession>
<dbReference type="RefSeq" id="WP_158645749.1">
    <property type="nucleotide sequence ID" value="NZ_BAABIJ010000008.1"/>
</dbReference>
<organism evidence="2 3">
    <name type="scientific">Stackebrandtia albiflava</name>
    <dbReference type="NCBI Taxonomy" id="406432"/>
    <lineage>
        <taxon>Bacteria</taxon>
        <taxon>Bacillati</taxon>
        <taxon>Actinomycetota</taxon>
        <taxon>Actinomycetes</taxon>
        <taxon>Glycomycetales</taxon>
        <taxon>Glycomycetaceae</taxon>
        <taxon>Stackebrandtia</taxon>
    </lineage>
</organism>